<protein>
    <submittedName>
        <fullName evidence="2">Uncharacterized protein</fullName>
    </submittedName>
</protein>
<feature type="transmembrane region" description="Helical" evidence="1">
    <location>
        <begin position="71"/>
        <end position="97"/>
    </location>
</feature>
<dbReference type="EMBL" id="MAYW01000069">
    <property type="protein sequence ID" value="ODS32281.1"/>
    <property type="molecule type" value="Genomic_DNA"/>
</dbReference>
<feature type="transmembrane region" description="Helical" evidence="1">
    <location>
        <begin position="6"/>
        <end position="36"/>
    </location>
</feature>
<evidence type="ECO:0000313" key="3">
    <source>
        <dbReference type="Proteomes" id="UP000094056"/>
    </source>
</evidence>
<organism evidence="2 3">
    <name type="scientific">Candidatus Scalindua rubra</name>
    <dbReference type="NCBI Taxonomy" id="1872076"/>
    <lineage>
        <taxon>Bacteria</taxon>
        <taxon>Pseudomonadati</taxon>
        <taxon>Planctomycetota</taxon>
        <taxon>Candidatus Brocadiia</taxon>
        <taxon>Candidatus Brocadiales</taxon>
        <taxon>Candidatus Scalinduaceae</taxon>
        <taxon>Candidatus Scalindua</taxon>
    </lineage>
</organism>
<comment type="caution">
    <text evidence="2">The sequence shown here is derived from an EMBL/GenBank/DDBJ whole genome shotgun (WGS) entry which is preliminary data.</text>
</comment>
<keyword evidence="1" id="KW-0472">Membrane</keyword>
<evidence type="ECO:0000256" key="1">
    <source>
        <dbReference type="SAM" id="Phobius"/>
    </source>
</evidence>
<dbReference type="AlphaFoldDB" id="A0A1E3X9I1"/>
<name>A0A1E3X9I1_9BACT</name>
<reference evidence="2 3" key="1">
    <citation type="submission" date="2016-07" db="EMBL/GenBank/DDBJ databases">
        <title>Draft genome of Scalindua rubra, obtained from a brine-seawater interface in the Red Sea, sheds light on salt adaptation in anammox bacteria.</title>
        <authorList>
            <person name="Speth D.R."/>
            <person name="Lagkouvardos I."/>
            <person name="Wang Y."/>
            <person name="Qian P.-Y."/>
            <person name="Dutilh B.E."/>
            <person name="Jetten M.S."/>
        </authorList>
    </citation>
    <scope>NUCLEOTIDE SEQUENCE [LARGE SCALE GENOMIC DNA]</scope>
    <source>
        <strain evidence="2">BSI-1</strain>
    </source>
</reference>
<evidence type="ECO:0000313" key="2">
    <source>
        <dbReference type="EMBL" id="ODS32281.1"/>
    </source>
</evidence>
<keyword evidence="1" id="KW-1133">Transmembrane helix</keyword>
<sequence length="100" mass="11378">MLWNLGIHIIAGLFGANIFTWTGVGIMTCVIITCVVQGIDMFRIYHTTMKRINQQPPDILMEQKKAFRKRMLITFPQLFVMKVIGYGLITLATASIVRAF</sequence>
<accession>A0A1E3X9I1</accession>
<keyword evidence="1" id="KW-0812">Transmembrane</keyword>
<proteinExistence type="predicted"/>
<dbReference type="Proteomes" id="UP000094056">
    <property type="component" value="Unassembled WGS sequence"/>
</dbReference>
<gene>
    <name evidence="2" type="ORF">SCARUB_02583</name>
</gene>